<reference evidence="2 3" key="1">
    <citation type="submission" date="2023-09" db="EMBL/GenBank/DDBJ databases">
        <authorList>
            <person name="Qi X."/>
        </authorList>
    </citation>
    <scope>NUCLEOTIDE SEQUENCE [LARGE SCALE GENOMIC DNA]</scope>
    <source>
        <strain evidence="2 3">S1-1</strain>
    </source>
</reference>
<feature type="domain" description="Transcription factor zinc-finger" evidence="1">
    <location>
        <begin position="69"/>
        <end position="111"/>
    </location>
</feature>
<sequence length="165" mass="19039">MKCPRTGTQLKTIKVGGMEIEISESCGGAFFDNSELDKFKDPKSVRGSALVKHLRQFKNTSLNEKERIKCPKCENTVMMRRYFSPLKVLEIDECPGCAGIWLDTAELEKLHENHLTERERALLRIEMKNDIYIPNIDAPLHRIMRNGENRLASVFEMATYIIDDY</sequence>
<keyword evidence="3" id="KW-1185">Reference proteome</keyword>
<dbReference type="RefSeq" id="WP_348395615.1">
    <property type="nucleotide sequence ID" value="NZ_CP136600.1"/>
</dbReference>
<proteinExistence type="predicted"/>
<organism evidence="2 3">
    <name type="scientific">Thalassotalea fonticola</name>
    <dbReference type="NCBI Taxonomy" id="3065649"/>
    <lineage>
        <taxon>Bacteria</taxon>
        <taxon>Pseudomonadati</taxon>
        <taxon>Pseudomonadota</taxon>
        <taxon>Gammaproteobacteria</taxon>
        <taxon>Alteromonadales</taxon>
        <taxon>Colwelliaceae</taxon>
        <taxon>Thalassotalea</taxon>
    </lineage>
</organism>
<evidence type="ECO:0000313" key="3">
    <source>
        <dbReference type="Proteomes" id="UP001301442"/>
    </source>
</evidence>
<dbReference type="EMBL" id="CP136600">
    <property type="protein sequence ID" value="WOH36803.1"/>
    <property type="molecule type" value="Genomic_DNA"/>
</dbReference>
<dbReference type="Pfam" id="PF13453">
    <property type="entry name" value="Zn_ribbon_TFIIB"/>
    <property type="match status" value="2"/>
</dbReference>
<dbReference type="Proteomes" id="UP001301442">
    <property type="component" value="Chromosome"/>
</dbReference>
<accession>A0ABZ0GMN3</accession>
<evidence type="ECO:0000259" key="1">
    <source>
        <dbReference type="Pfam" id="PF13453"/>
    </source>
</evidence>
<gene>
    <name evidence="2" type="ORF">RI844_15710</name>
</gene>
<feature type="domain" description="Transcription factor zinc-finger" evidence="1">
    <location>
        <begin position="2"/>
        <end position="41"/>
    </location>
</feature>
<name>A0ABZ0GMN3_9GAMM</name>
<dbReference type="InterPro" id="IPR027392">
    <property type="entry name" value="TF_Znf"/>
</dbReference>
<evidence type="ECO:0000313" key="2">
    <source>
        <dbReference type="EMBL" id="WOH36803.1"/>
    </source>
</evidence>
<protein>
    <submittedName>
        <fullName evidence="2">Zf-TFIIB domain-containing protein</fullName>
    </submittedName>
</protein>